<dbReference type="AlphaFoldDB" id="A0A395IVF9"/>
<evidence type="ECO:0000256" key="1">
    <source>
        <dbReference type="SAM" id="MobiDB-lite"/>
    </source>
</evidence>
<protein>
    <submittedName>
        <fullName evidence="2">Uncharacterized protein</fullName>
    </submittedName>
</protein>
<gene>
    <name evidence="2" type="ORF">DID88_003487</name>
</gene>
<dbReference type="OrthoDB" id="3439035at2759"/>
<feature type="compositionally biased region" description="Polar residues" evidence="1">
    <location>
        <begin position="21"/>
        <end position="36"/>
    </location>
</feature>
<name>A0A395IVF9_9HELO</name>
<comment type="caution">
    <text evidence="2">The sequence shown here is derived from an EMBL/GenBank/DDBJ whole genome shotgun (WGS) entry which is preliminary data.</text>
</comment>
<feature type="region of interest" description="Disordered" evidence="1">
    <location>
        <begin position="1"/>
        <end position="45"/>
    </location>
</feature>
<evidence type="ECO:0000313" key="3">
    <source>
        <dbReference type="Proteomes" id="UP000249056"/>
    </source>
</evidence>
<organism evidence="2 3">
    <name type="scientific">Monilinia fructigena</name>
    <dbReference type="NCBI Taxonomy" id="38457"/>
    <lineage>
        <taxon>Eukaryota</taxon>
        <taxon>Fungi</taxon>
        <taxon>Dikarya</taxon>
        <taxon>Ascomycota</taxon>
        <taxon>Pezizomycotina</taxon>
        <taxon>Leotiomycetes</taxon>
        <taxon>Helotiales</taxon>
        <taxon>Sclerotiniaceae</taxon>
        <taxon>Monilinia</taxon>
    </lineage>
</organism>
<feature type="compositionally biased region" description="Acidic residues" evidence="1">
    <location>
        <begin position="127"/>
        <end position="143"/>
    </location>
</feature>
<feature type="compositionally biased region" description="Basic and acidic residues" evidence="1">
    <location>
        <begin position="114"/>
        <end position="126"/>
    </location>
</feature>
<sequence>MAPSKQPRYDSSPSPRARTSYGANKNNTGVNSQTWGSRAKATSGRDWMKRILDDENDGEDASVDIEGVTRDIGKLREEEAYGTGRGWDTDLDFTARSMDLNQSPRLKTTGIPSRIEEIMADERSFGEDEDKDEDEDEDEDEENAGANPIKVQDKPARRENIVDKAESRKASQAAENGNAIKDTARAKITGKE</sequence>
<accession>A0A395IVF9</accession>
<proteinExistence type="predicted"/>
<dbReference type="EMBL" id="QKRW01000017">
    <property type="protein sequence ID" value="RAL63844.1"/>
    <property type="molecule type" value="Genomic_DNA"/>
</dbReference>
<feature type="compositionally biased region" description="Basic and acidic residues" evidence="1">
    <location>
        <begin position="182"/>
        <end position="192"/>
    </location>
</feature>
<keyword evidence="3" id="KW-1185">Reference proteome</keyword>
<feature type="region of interest" description="Disordered" evidence="1">
    <location>
        <begin position="102"/>
        <end position="192"/>
    </location>
</feature>
<evidence type="ECO:0000313" key="2">
    <source>
        <dbReference type="EMBL" id="RAL63844.1"/>
    </source>
</evidence>
<dbReference type="Proteomes" id="UP000249056">
    <property type="component" value="Unassembled WGS sequence"/>
</dbReference>
<feature type="compositionally biased region" description="Basic and acidic residues" evidence="1">
    <location>
        <begin position="151"/>
        <end position="169"/>
    </location>
</feature>
<reference evidence="2 3" key="1">
    <citation type="submission" date="2018-06" db="EMBL/GenBank/DDBJ databases">
        <title>Genome Sequence of the Brown Rot Fungal Pathogen Monilinia fructigena.</title>
        <authorList>
            <person name="Landi L."/>
            <person name="De Miccolis Angelini R.M."/>
            <person name="Pollastro S."/>
            <person name="Abate D."/>
            <person name="Faretra F."/>
            <person name="Romanazzi G."/>
        </authorList>
    </citation>
    <scope>NUCLEOTIDE SEQUENCE [LARGE SCALE GENOMIC DNA]</scope>
    <source>
        <strain evidence="2 3">Mfrg269</strain>
    </source>
</reference>